<comment type="caution">
    <text evidence="2">The sequence shown here is derived from an EMBL/GenBank/DDBJ whole genome shotgun (WGS) entry which is preliminary data.</text>
</comment>
<protein>
    <recommendedName>
        <fullName evidence="1">TnsA endonuclease N-terminal domain-containing protein</fullName>
    </recommendedName>
</protein>
<dbReference type="InterPro" id="IPR011856">
    <property type="entry name" value="tRNA_endonuc-like_dom_sf"/>
</dbReference>
<accession>A0A839TYA0</accession>
<dbReference type="Proteomes" id="UP000517523">
    <property type="component" value="Unassembled WGS sequence"/>
</dbReference>
<name>A0A839TYA0_9BACL</name>
<evidence type="ECO:0000259" key="1">
    <source>
        <dbReference type="Pfam" id="PF08722"/>
    </source>
</evidence>
<dbReference type="EMBL" id="JACHXJ010000014">
    <property type="protein sequence ID" value="MBB3132244.1"/>
    <property type="molecule type" value="Genomic_DNA"/>
</dbReference>
<sequence length="191" mass="22827">MREVVLYSDLEFDNWVFVESDSNVETYCEQYPEISYVYDGVLHTSVFDMWIKNHDGSKIYREVKYEAELNENDPRNERTIRQIKAQRAYCIENNFTYEVVTEKMLRRSHQELENRLKIISFIKNNQKPKAADHVLSHINNKRRSLQTISELTSTPYALIHDSCLWLYYHGAIQINLDETIICKQSEVWLHE</sequence>
<dbReference type="Gene3D" id="3.40.1350.10">
    <property type="match status" value="1"/>
</dbReference>
<evidence type="ECO:0000313" key="3">
    <source>
        <dbReference type="Proteomes" id="UP000517523"/>
    </source>
</evidence>
<evidence type="ECO:0000313" key="2">
    <source>
        <dbReference type="EMBL" id="MBB3132244.1"/>
    </source>
</evidence>
<proteinExistence type="predicted"/>
<dbReference type="Pfam" id="PF08722">
    <property type="entry name" value="Tn7_TnsA-like_N"/>
    <property type="match status" value="1"/>
</dbReference>
<dbReference type="AlphaFoldDB" id="A0A839TYA0"/>
<feature type="domain" description="TnsA endonuclease N-terminal" evidence="1">
    <location>
        <begin position="21"/>
        <end position="102"/>
    </location>
</feature>
<organism evidence="2 3">
    <name type="scientific">Paenibacillus rhizosphaerae</name>
    <dbReference type="NCBI Taxonomy" id="297318"/>
    <lineage>
        <taxon>Bacteria</taxon>
        <taxon>Bacillati</taxon>
        <taxon>Bacillota</taxon>
        <taxon>Bacilli</taxon>
        <taxon>Bacillales</taxon>
        <taxon>Paenibacillaceae</taxon>
        <taxon>Paenibacillus</taxon>
    </lineage>
</organism>
<dbReference type="RefSeq" id="WP_183587890.1">
    <property type="nucleotide sequence ID" value="NZ_JACHXJ010000014.1"/>
</dbReference>
<dbReference type="InterPro" id="IPR014833">
    <property type="entry name" value="TnsA_N"/>
</dbReference>
<dbReference type="GO" id="GO:0003676">
    <property type="term" value="F:nucleic acid binding"/>
    <property type="evidence" value="ECO:0007669"/>
    <property type="project" value="InterPro"/>
</dbReference>
<reference evidence="2 3" key="1">
    <citation type="submission" date="2020-08" db="EMBL/GenBank/DDBJ databases">
        <title>Genomic Encyclopedia of Type Strains, Phase III (KMG-III): the genomes of soil and plant-associated and newly described type strains.</title>
        <authorList>
            <person name="Whitman W."/>
        </authorList>
    </citation>
    <scope>NUCLEOTIDE SEQUENCE [LARGE SCALE GENOMIC DNA]</scope>
    <source>
        <strain evidence="2 3">CECT 5831</strain>
    </source>
</reference>
<gene>
    <name evidence="2" type="ORF">FHS19_006973</name>
</gene>